<dbReference type="GO" id="GO:0042641">
    <property type="term" value="C:actomyosin"/>
    <property type="evidence" value="ECO:0007669"/>
    <property type="project" value="EnsemblProtists"/>
</dbReference>
<dbReference type="Proteomes" id="UP000007797">
    <property type="component" value="Unassembled WGS sequence"/>
</dbReference>
<accession>F4PMX5</accession>
<feature type="domain" description="EF-hand" evidence="3">
    <location>
        <begin position="120"/>
        <end position="155"/>
    </location>
</feature>
<dbReference type="InterPro" id="IPR002048">
    <property type="entry name" value="EF_hand_dom"/>
</dbReference>
<dbReference type="GO" id="GO:0031034">
    <property type="term" value="P:myosin filament assembly"/>
    <property type="evidence" value="ECO:0007669"/>
    <property type="project" value="EnsemblProtists"/>
</dbReference>
<organism evidence="4 5">
    <name type="scientific">Cavenderia fasciculata</name>
    <name type="common">Slime mold</name>
    <name type="synonym">Dictyostelium fasciculatum</name>
    <dbReference type="NCBI Taxonomy" id="261658"/>
    <lineage>
        <taxon>Eukaryota</taxon>
        <taxon>Amoebozoa</taxon>
        <taxon>Evosea</taxon>
        <taxon>Eumycetozoa</taxon>
        <taxon>Dictyostelia</taxon>
        <taxon>Acytosteliales</taxon>
        <taxon>Cavenderiaceae</taxon>
        <taxon>Cavenderia</taxon>
    </lineage>
</organism>
<sequence>MVLSQQQQQLSASNDQIQECFSIFDKDNDGKVAIEELGSCLRSLGKNPTNAELEAIKTELNAASFDFATLKSVYTTKKIKSPSEQVKEMNDAFKALDKDGNGTIGDAELRQLLTTLGDYLTTAEVEEVMKEVETNSDGTVNFQSFIEMIANGYPLSSF</sequence>
<dbReference type="GO" id="GO:0016460">
    <property type="term" value="C:myosin II complex"/>
    <property type="evidence" value="ECO:0007669"/>
    <property type="project" value="EnsemblProtists"/>
</dbReference>
<feature type="domain" description="EF-hand" evidence="3">
    <location>
        <begin position="84"/>
        <end position="119"/>
    </location>
</feature>
<dbReference type="GO" id="GO:0005509">
    <property type="term" value="F:calcium ion binding"/>
    <property type="evidence" value="ECO:0007669"/>
    <property type="project" value="InterPro"/>
</dbReference>
<dbReference type="GO" id="GO:0000281">
    <property type="term" value="P:mitotic cytokinesis"/>
    <property type="evidence" value="ECO:0007669"/>
    <property type="project" value="EnsemblProtists"/>
</dbReference>
<reference evidence="5" key="1">
    <citation type="journal article" date="2011" name="Genome Res.">
        <title>Phylogeny-wide analysis of social amoeba genomes highlights ancient origins for complex intercellular communication.</title>
        <authorList>
            <person name="Heidel A.J."/>
            <person name="Lawal H.M."/>
            <person name="Felder M."/>
            <person name="Schilde C."/>
            <person name="Helps N.R."/>
            <person name="Tunggal B."/>
            <person name="Rivero F."/>
            <person name="John U."/>
            <person name="Schleicher M."/>
            <person name="Eichinger L."/>
            <person name="Platzer M."/>
            <person name="Noegel A.A."/>
            <person name="Schaap P."/>
            <person name="Gloeckner G."/>
        </authorList>
    </citation>
    <scope>NUCLEOTIDE SEQUENCE [LARGE SCALE GENOMIC DNA]</scope>
    <source>
        <strain evidence="5">SH3</strain>
    </source>
</reference>
<dbReference type="PROSITE" id="PS50222">
    <property type="entry name" value="EF_HAND_2"/>
    <property type="match status" value="3"/>
</dbReference>
<feature type="domain" description="EF-hand" evidence="3">
    <location>
        <begin position="12"/>
        <end position="47"/>
    </location>
</feature>
<dbReference type="FunFam" id="1.10.238.10:FF:000003">
    <property type="entry name" value="Calmodulin A"/>
    <property type="match status" value="1"/>
</dbReference>
<dbReference type="GO" id="GO:0016477">
    <property type="term" value="P:cell migration"/>
    <property type="evidence" value="ECO:0007669"/>
    <property type="project" value="EnsemblProtists"/>
</dbReference>
<dbReference type="PROSITE" id="PS00018">
    <property type="entry name" value="EF_HAND_1"/>
    <property type="match status" value="2"/>
</dbReference>
<dbReference type="Pfam" id="PF13499">
    <property type="entry name" value="EF-hand_7"/>
    <property type="match status" value="1"/>
</dbReference>
<gene>
    <name evidence="4" type="primary">mlcE</name>
    <name evidence="4" type="ORF">DFA_04998</name>
</gene>
<dbReference type="GO" id="GO:0140660">
    <property type="term" value="F:cytoskeletal motor activator activity"/>
    <property type="evidence" value="ECO:0007669"/>
    <property type="project" value="EnsemblProtists"/>
</dbReference>
<dbReference type="PANTHER" id="PTHR23048:SF0">
    <property type="entry name" value="CALMODULIN LIKE 3"/>
    <property type="match status" value="1"/>
</dbReference>
<dbReference type="InterPro" id="IPR011992">
    <property type="entry name" value="EF-hand-dom_pair"/>
</dbReference>
<dbReference type="EMBL" id="GL883008">
    <property type="protein sequence ID" value="EGG22868.1"/>
    <property type="molecule type" value="Genomic_DNA"/>
</dbReference>
<evidence type="ECO:0000256" key="1">
    <source>
        <dbReference type="ARBA" id="ARBA00022737"/>
    </source>
</evidence>
<evidence type="ECO:0000256" key="2">
    <source>
        <dbReference type="ARBA" id="ARBA00022837"/>
    </source>
</evidence>
<keyword evidence="1" id="KW-0677">Repeat</keyword>
<dbReference type="OrthoDB" id="26064at2759"/>
<dbReference type="GeneID" id="14875158"/>
<dbReference type="Gene3D" id="1.10.238.10">
    <property type="entry name" value="EF-hand"/>
    <property type="match status" value="2"/>
</dbReference>
<dbReference type="KEGG" id="dfa:DFA_04998"/>
<name>F4PMX5_CACFS</name>
<dbReference type="PANTHER" id="PTHR23048">
    <property type="entry name" value="MYOSIN LIGHT CHAIN 1, 3"/>
    <property type="match status" value="1"/>
</dbReference>
<keyword evidence="2" id="KW-0106">Calcium</keyword>
<dbReference type="GO" id="GO:0030587">
    <property type="term" value="P:sorocarp development"/>
    <property type="evidence" value="ECO:0007669"/>
    <property type="project" value="EnsemblProtists"/>
</dbReference>
<dbReference type="CDD" id="cd00051">
    <property type="entry name" value="EFh"/>
    <property type="match status" value="2"/>
</dbReference>
<dbReference type="Pfam" id="PF13405">
    <property type="entry name" value="EF-hand_6"/>
    <property type="match status" value="1"/>
</dbReference>
<dbReference type="SUPFAM" id="SSF47473">
    <property type="entry name" value="EF-hand"/>
    <property type="match status" value="1"/>
</dbReference>
<evidence type="ECO:0000313" key="5">
    <source>
        <dbReference type="Proteomes" id="UP000007797"/>
    </source>
</evidence>
<dbReference type="OMA" id="QECFSIF"/>
<evidence type="ECO:0000313" key="4">
    <source>
        <dbReference type="EMBL" id="EGG22868.1"/>
    </source>
</evidence>
<dbReference type="GO" id="GO:0000146">
    <property type="term" value="F:microfilament motor activity"/>
    <property type="evidence" value="ECO:0007669"/>
    <property type="project" value="EnsemblProtists"/>
</dbReference>
<keyword evidence="5" id="KW-1185">Reference proteome</keyword>
<dbReference type="RefSeq" id="XP_004360719.1">
    <property type="nucleotide sequence ID" value="XM_004360662.1"/>
</dbReference>
<dbReference type="STRING" id="1054147.F4PMX5"/>
<evidence type="ECO:0000259" key="3">
    <source>
        <dbReference type="PROSITE" id="PS50222"/>
    </source>
</evidence>
<dbReference type="InterPro" id="IPR050230">
    <property type="entry name" value="CALM/Myosin/TropC-like"/>
</dbReference>
<dbReference type="InterPro" id="IPR018247">
    <property type="entry name" value="EF_Hand_1_Ca_BS"/>
</dbReference>
<dbReference type="SMART" id="SM00054">
    <property type="entry name" value="EFh"/>
    <property type="match status" value="3"/>
</dbReference>
<dbReference type="AlphaFoldDB" id="F4PMX5"/>
<proteinExistence type="predicted"/>
<protein>
    <submittedName>
        <fullName evidence="4">Essential myosin light chain</fullName>
    </submittedName>
</protein>
<dbReference type="GO" id="GO:0032036">
    <property type="term" value="F:myosin heavy chain binding"/>
    <property type="evidence" value="ECO:0007669"/>
    <property type="project" value="EnsemblProtists"/>
</dbReference>